<evidence type="ECO:0000256" key="3">
    <source>
        <dbReference type="ARBA" id="ARBA00022630"/>
    </source>
</evidence>
<dbReference type="Pfam" id="PF05199">
    <property type="entry name" value="GMC_oxred_C"/>
    <property type="match status" value="1"/>
</dbReference>
<dbReference type="Gene3D" id="3.50.50.60">
    <property type="entry name" value="FAD/NAD(P)-binding domain"/>
    <property type="match status" value="1"/>
</dbReference>
<dbReference type="PROSITE" id="PS00624">
    <property type="entry name" value="GMC_OXRED_2"/>
    <property type="match status" value="1"/>
</dbReference>
<evidence type="ECO:0000256" key="5">
    <source>
        <dbReference type="PIRSR" id="PIRSR000137-2"/>
    </source>
</evidence>
<dbReference type="GO" id="GO:0050660">
    <property type="term" value="F:flavin adenine dinucleotide binding"/>
    <property type="evidence" value="ECO:0007669"/>
    <property type="project" value="InterPro"/>
</dbReference>
<dbReference type="SUPFAM" id="SSF54373">
    <property type="entry name" value="FAD-linked reductases, C-terminal domain"/>
    <property type="match status" value="1"/>
</dbReference>
<reference evidence="9 10" key="1">
    <citation type="submission" date="2016-01" db="EMBL/GenBank/DDBJ databases">
        <authorList>
            <person name="Regsiter A."/>
            <person name="william w."/>
        </authorList>
    </citation>
    <scope>NUCLEOTIDE SEQUENCE [LARGE SCALE GENOMIC DNA]</scope>
    <source>
        <strain evidence="9 10">B6</strain>
    </source>
</reference>
<organism evidence="9 10">
    <name type="scientific">Agrobacterium tumefaciens str. B6</name>
    <dbReference type="NCBI Taxonomy" id="1183423"/>
    <lineage>
        <taxon>Bacteria</taxon>
        <taxon>Pseudomonadati</taxon>
        <taxon>Pseudomonadota</taxon>
        <taxon>Alphaproteobacteria</taxon>
        <taxon>Hyphomicrobiales</taxon>
        <taxon>Rhizobiaceae</taxon>
        <taxon>Rhizobium/Agrobacterium group</taxon>
        <taxon>Agrobacterium</taxon>
        <taxon>Agrobacterium tumefaciens complex</taxon>
    </lineage>
</organism>
<dbReference type="InterPro" id="IPR007867">
    <property type="entry name" value="GMC_OxRtase_C"/>
</dbReference>
<comment type="similarity">
    <text evidence="2 6">Belongs to the GMC oxidoreductase family.</text>
</comment>
<dbReference type="PANTHER" id="PTHR11552">
    <property type="entry name" value="GLUCOSE-METHANOL-CHOLINE GMC OXIDOREDUCTASE"/>
    <property type="match status" value="1"/>
</dbReference>
<comment type="cofactor">
    <cofactor evidence="1 5">
        <name>FAD</name>
        <dbReference type="ChEBI" id="CHEBI:57692"/>
    </cofactor>
</comment>
<dbReference type="InterPro" id="IPR036188">
    <property type="entry name" value="FAD/NAD-bd_sf"/>
</dbReference>
<keyword evidence="9" id="KW-0560">Oxidoreductase</keyword>
<dbReference type="InterPro" id="IPR012132">
    <property type="entry name" value="GMC_OxRdtase"/>
</dbReference>
<dbReference type="GO" id="GO:0008812">
    <property type="term" value="F:choline dehydrogenase activity"/>
    <property type="evidence" value="ECO:0007669"/>
    <property type="project" value="UniProtKB-EC"/>
</dbReference>
<feature type="domain" description="Glucose-methanol-choline oxidoreductase N-terminal" evidence="7">
    <location>
        <begin position="81"/>
        <end position="104"/>
    </location>
</feature>
<evidence type="ECO:0000259" key="8">
    <source>
        <dbReference type="PROSITE" id="PS00624"/>
    </source>
</evidence>
<evidence type="ECO:0000259" key="7">
    <source>
        <dbReference type="PROSITE" id="PS00623"/>
    </source>
</evidence>
<feature type="binding site" evidence="5">
    <location>
        <position position="218"/>
    </location>
    <ligand>
        <name>FAD</name>
        <dbReference type="ChEBI" id="CHEBI:57692"/>
    </ligand>
</feature>
<evidence type="ECO:0000256" key="6">
    <source>
        <dbReference type="RuleBase" id="RU003968"/>
    </source>
</evidence>
<accession>A0A822VDV8</accession>
<dbReference type="PIRSF" id="PIRSF000137">
    <property type="entry name" value="Alcohol_oxidase"/>
    <property type="match status" value="1"/>
</dbReference>
<keyword evidence="3 6" id="KW-0285">Flavoprotein</keyword>
<name>A0A822VDV8_AGRTU</name>
<proteinExistence type="inferred from homology"/>
<dbReference type="InterPro" id="IPR000172">
    <property type="entry name" value="GMC_OxRdtase_N"/>
</dbReference>
<sequence length="542" mass="59364">MLNYDYIIVGAGTAGCILAARLSEDPAIKVLLIEAGGSDRSLIINMPAALPFVYQNEKLGWAYQSGPEPQLNGRTIDEKRGRVIGGSSSINAMIYNRGNPLDFDGWAESGLSEWSFAHCLPYFRRMETFDGGADEWRGGDGPMFISRCKAEHKLYDAFLLGGEQAGFAITADHNGFQQEGLHVAQSFIRDGQRWSTAKGYLRPAEGRPNLTVTPNTLVNKIVIENGVAVGVEIVSRGARRVVRCEREVILSAGAFNTPQLLMLSGVGDPDELRLHGIDLKAEARQVGRNLENHPGVNVQYSTNYEDSLVSELNLLGQAKLGAQWLLTKKGLGATNFFETGAFLRTRDDVSFPNMQFEFLPLTRYLKNGKLVAIPGFQFWMDLSRPESRGSVTLRSANPADAPSIVFNHLGSRQDLKDLVDGIRLARNLIRQPAWDKFRGKELAPGLDSQSDADLERFVKANLGTSYHPAGTCRMGVDSEAVVDSEARVKAVRGMRIVDASIMPRVVTANLSAAIMMMAEKLSDRILGKTPLAPSQAGYFQAP</sequence>
<evidence type="ECO:0000313" key="10">
    <source>
        <dbReference type="Proteomes" id="UP000192074"/>
    </source>
</evidence>
<evidence type="ECO:0000256" key="1">
    <source>
        <dbReference type="ARBA" id="ARBA00001974"/>
    </source>
</evidence>
<dbReference type="Proteomes" id="UP000192074">
    <property type="component" value="Unassembled WGS sequence"/>
</dbReference>
<keyword evidence="4 5" id="KW-0274">FAD</keyword>
<evidence type="ECO:0000256" key="4">
    <source>
        <dbReference type="ARBA" id="ARBA00022827"/>
    </source>
</evidence>
<gene>
    <name evidence="9" type="primary">betA</name>
    <name evidence="9" type="ORF">AGR4A_pAt30118</name>
</gene>
<dbReference type="EC" id="1.1.99.1" evidence="9"/>
<dbReference type="Gene3D" id="3.30.560.10">
    <property type="entry name" value="Glucose Oxidase, domain 3"/>
    <property type="match status" value="1"/>
</dbReference>
<protein>
    <submittedName>
        <fullName evidence="9">Choline dehydrogenase</fullName>
        <ecNumber evidence="9">1.1.99.1</ecNumber>
    </submittedName>
</protein>
<feature type="domain" description="Glucose-methanol-choline oxidoreductase N-terminal" evidence="8">
    <location>
        <begin position="253"/>
        <end position="267"/>
    </location>
</feature>
<dbReference type="PROSITE" id="PS00623">
    <property type="entry name" value="GMC_OXRED_1"/>
    <property type="match status" value="1"/>
</dbReference>
<dbReference type="NCBIfam" id="NF002550">
    <property type="entry name" value="PRK02106.1"/>
    <property type="match status" value="1"/>
</dbReference>
<feature type="binding site" evidence="5">
    <location>
        <position position="83"/>
    </location>
    <ligand>
        <name>FAD</name>
        <dbReference type="ChEBI" id="CHEBI:57692"/>
    </ligand>
</feature>
<evidence type="ECO:0000256" key="2">
    <source>
        <dbReference type="ARBA" id="ARBA00010790"/>
    </source>
</evidence>
<dbReference type="GO" id="GO:0019285">
    <property type="term" value="P:glycine betaine biosynthetic process from choline"/>
    <property type="evidence" value="ECO:0007669"/>
    <property type="project" value="TreeGrafter"/>
</dbReference>
<dbReference type="GO" id="GO:0016020">
    <property type="term" value="C:membrane"/>
    <property type="evidence" value="ECO:0007669"/>
    <property type="project" value="TreeGrafter"/>
</dbReference>
<dbReference type="SUPFAM" id="SSF51905">
    <property type="entry name" value="FAD/NAD(P)-binding domain"/>
    <property type="match status" value="1"/>
</dbReference>
<dbReference type="Pfam" id="PF00732">
    <property type="entry name" value="GMC_oxred_N"/>
    <property type="match status" value="1"/>
</dbReference>
<dbReference type="AlphaFoldDB" id="A0A822VDV8"/>
<comment type="caution">
    <text evidence="9">The sequence shown here is derived from an EMBL/GenBank/DDBJ whole genome shotgun (WGS) entry which is preliminary data.</text>
</comment>
<dbReference type="PANTHER" id="PTHR11552:SF147">
    <property type="entry name" value="CHOLINE DEHYDROGENASE, MITOCHONDRIAL"/>
    <property type="match status" value="1"/>
</dbReference>
<evidence type="ECO:0000313" key="9">
    <source>
        <dbReference type="EMBL" id="CVI25303.1"/>
    </source>
</evidence>
<dbReference type="EMBL" id="FCNL01000042">
    <property type="protein sequence ID" value="CVI25303.1"/>
    <property type="molecule type" value="Genomic_DNA"/>
</dbReference>